<dbReference type="Proteomes" id="UP000694941">
    <property type="component" value="Unplaced"/>
</dbReference>
<feature type="region of interest" description="Disordered" evidence="4">
    <location>
        <begin position="933"/>
        <end position="960"/>
    </location>
</feature>
<name>A0ABM1SUJ4_LIMPO</name>
<feature type="region of interest" description="Disordered" evidence="4">
    <location>
        <begin position="879"/>
        <end position="909"/>
    </location>
</feature>
<evidence type="ECO:0000256" key="3">
    <source>
        <dbReference type="ARBA" id="ARBA00023211"/>
    </source>
</evidence>
<evidence type="ECO:0000256" key="2">
    <source>
        <dbReference type="ARBA" id="ARBA00022801"/>
    </source>
</evidence>
<dbReference type="SMART" id="SM00516">
    <property type="entry name" value="SEC14"/>
    <property type="match status" value="1"/>
</dbReference>
<protein>
    <submittedName>
        <fullName evidence="7">Uncharacterized protein LOC106463955 isoform X1</fullName>
    </submittedName>
</protein>
<keyword evidence="2" id="KW-0378">Hydrolase</keyword>
<feature type="compositionally biased region" description="Basic and acidic residues" evidence="4">
    <location>
        <begin position="885"/>
        <end position="894"/>
    </location>
</feature>
<evidence type="ECO:0000313" key="6">
    <source>
        <dbReference type="Proteomes" id="UP000694941"/>
    </source>
</evidence>
<dbReference type="InterPro" id="IPR022181">
    <property type="entry name" value="Bcl2-/adenovirus-E1B"/>
</dbReference>
<feature type="region of interest" description="Disordered" evidence="4">
    <location>
        <begin position="1"/>
        <end position="22"/>
    </location>
</feature>
<feature type="region of interest" description="Disordered" evidence="4">
    <location>
        <begin position="318"/>
        <end position="351"/>
    </location>
</feature>
<evidence type="ECO:0000259" key="5">
    <source>
        <dbReference type="PROSITE" id="PS50191"/>
    </source>
</evidence>
<dbReference type="InterPro" id="IPR001251">
    <property type="entry name" value="CRAL-TRIO_dom"/>
</dbReference>
<evidence type="ECO:0000256" key="1">
    <source>
        <dbReference type="ARBA" id="ARBA00022723"/>
    </source>
</evidence>
<dbReference type="SUPFAM" id="SSF52087">
    <property type="entry name" value="CRAL/TRIO domain"/>
    <property type="match status" value="1"/>
</dbReference>
<feature type="domain" description="CRAL-TRIO" evidence="5">
    <location>
        <begin position="1011"/>
        <end position="1168"/>
    </location>
</feature>
<reference evidence="7" key="1">
    <citation type="submission" date="2025-08" db="UniProtKB">
        <authorList>
            <consortium name="RefSeq"/>
        </authorList>
    </citation>
    <scope>IDENTIFICATION</scope>
    <source>
        <tissue evidence="7">Muscle</tissue>
    </source>
</reference>
<feature type="region of interest" description="Disordered" evidence="4">
    <location>
        <begin position="719"/>
        <end position="742"/>
    </location>
</feature>
<dbReference type="Gene3D" id="3.40.525.10">
    <property type="entry name" value="CRAL-TRIO lipid binding domain"/>
    <property type="match status" value="1"/>
</dbReference>
<sequence>MSNKDHMNSLPKEEIETDIQYEKSKSVSEENKNLGLTGDNATVLAPLLEVRNEQLNAQLTPTHNYGFYTPQNSYVDTYLYNNHKESSDPFLVLPHIDSQEMVRKVIKKREQLKDSDEATAISSGLHIPQNTVMKNIVNSYGSETVTNTELLSDNVLHQGEIANIQDVQETKGSLNNNLTNISNACSRCEPLMSESLEKENKCHSFLLSENTLDDEMVKSGDYDSENAQNMEVGFKSDEAGDSGYIDVSGSEASPISPLSPDDQILIHKPETSILVDDKVSTKKQLGEFFSDLWNENKDYNLKKTDKVVNVEKDKTIIHGRLSPDDSDTAKDRGTEKEKLGEKDSNNAKIAISKDKKNDFDIHPYIYPSETVEFPDSPQHLNLVKEKFKESMDNMDDEEEVKMLGSENSRNEDSSLMTEDSTYCEGFSLNTEEYFEDNLMTSHISTPPYSIEHKDSGPGSLNFFGSKEMQPRHINSQSEAFDMFPSISDMPSTDQSFSNDTLGLDQSLSTEISGLSFDSPFVPEMVHNHHQNPTSSTPLCEDPICNRIKSTSPYDVFTISEETFDSLVSEGIPGDEAPDVCLLQKLKTCFDQERIKDIYTLSGRLQDILSPVEIEEILSHTSVYCKFIKDEVFEVLSLAHSEMISGNFNEKSSGEELNNAVVQDTTEVKNVNLNVGLENMEVSKETCFVNDKNNPVFPPDEIPDCQNLIKDKHFSLKDLSERDNSIQSSSEQGSLKKDTSSSTDKYQFFKEENNSKYNEEDSPLPVNYYSKNKVPKTSLVLKVGLLEENAMKERKHHSSKVTIVNPDGSITSSLVTSNANNETYNAGSKDANEANTGLNLCEEENVKDNYRCSSGEEGFKSGLNSNLEAGNDAEERITGSSTSLKESGHCEEADTYHGTGQSDRPSSLTFDDNTFKRKKIAFRYLDLIAGNDEDQKSFSSTSNKSDIDPMSPVDDLETPDDLDENIFEDEEKETKIIDPIPEISAAEELEEERRWRSCWIGGIEKKIDMKVIQPYKNVLSHGGYFGPSRNAIIVFSACYLPDHSRQDYSYVMDNLFMYLVTTLDELVAEDYVLIYLHGATQRNNLPTFGWLKRCYYMIDRKLRKNLKRLYIVHPTFWVKALVLMIKPFISSKFSRKLEFVHSLKDLSIIIPVDSVCIPDKVKQFDEESADGGHKLLEQVRV</sequence>
<organism evidence="6 7">
    <name type="scientific">Limulus polyphemus</name>
    <name type="common">Atlantic horseshoe crab</name>
    <dbReference type="NCBI Taxonomy" id="6850"/>
    <lineage>
        <taxon>Eukaryota</taxon>
        <taxon>Metazoa</taxon>
        <taxon>Ecdysozoa</taxon>
        <taxon>Arthropoda</taxon>
        <taxon>Chelicerata</taxon>
        <taxon>Merostomata</taxon>
        <taxon>Xiphosura</taxon>
        <taxon>Limulidae</taxon>
        <taxon>Limulus</taxon>
    </lineage>
</organism>
<dbReference type="PANTHER" id="PTHR12112:SF22">
    <property type="entry name" value="MANGANESE-DEPENDENT INORGANIC PYROPHOSPHATASE-RELATED"/>
    <property type="match status" value="1"/>
</dbReference>
<dbReference type="InterPro" id="IPR036865">
    <property type="entry name" value="CRAL-TRIO_dom_sf"/>
</dbReference>
<gene>
    <name evidence="7" type="primary">LOC106463955</name>
</gene>
<dbReference type="RefSeq" id="XP_022247300.1">
    <property type="nucleotide sequence ID" value="XM_022391592.1"/>
</dbReference>
<dbReference type="Pfam" id="PF12496">
    <property type="entry name" value="BNIP2"/>
    <property type="match status" value="1"/>
</dbReference>
<dbReference type="PANTHER" id="PTHR12112">
    <property type="entry name" value="BNIP - RELATED"/>
    <property type="match status" value="1"/>
</dbReference>
<dbReference type="PROSITE" id="PS50191">
    <property type="entry name" value="CRAL_TRIO"/>
    <property type="match status" value="1"/>
</dbReference>
<feature type="compositionally biased region" description="Polar residues" evidence="4">
    <location>
        <begin position="897"/>
        <end position="909"/>
    </location>
</feature>
<dbReference type="Pfam" id="PF13716">
    <property type="entry name" value="CRAL_TRIO_2"/>
    <property type="match status" value="1"/>
</dbReference>
<accession>A0ABM1SUJ4</accession>
<proteinExistence type="predicted"/>
<dbReference type="CDD" id="cd00170">
    <property type="entry name" value="SEC14"/>
    <property type="match status" value="1"/>
</dbReference>
<keyword evidence="6" id="KW-1185">Reference proteome</keyword>
<keyword evidence="1" id="KW-0479">Metal-binding</keyword>
<evidence type="ECO:0000313" key="7">
    <source>
        <dbReference type="RefSeq" id="XP_022247300.1"/>
    </source>
</evidence>
<evidence type="ECO:0000256" key="4">
    <source>
        <dbReference type="SAM" id="MobiDB-lite"/>
    </source>
</evidence>
<keyword evidence="3" id="KW-0464">Manganese</keyword>
<dbReference type="GeneID" id="106463955"/>